<dbReference type="Proteomes" id="UP000034521">
    <property type="component" value="Unassembled WGS sequence"/>
</dbReference>
<evidence type="ECO:0000256" key="1">
    <source>
        <dbReference type="SAM" id="Phobius"/>
    </source>
</evidence>
<keyword evidence="1" id="KW-0812">Transmembrane</keyword>
<sequence>MNKNVLRKILRSFRQHISAFDIGILVVGFICLLVFFLFFYRKSETITIRVKVTDQDVLYQRTEPTMWYANRFFVGDKELDALGRTITEIVGIDMFPVDSKHKAVYLDLKVKAVYDTRTKTYSTHGKTLMFGTPMRFNVSKVTFDGFVTEFPGSEKDAGVKIGKATVKALARNLEPSIASAITPGSKILDSNQLLLAEITDVTVTPAEKVTTTDAGDLLLRYDPLYKDALITVDIRTKTVGKDVYIFDNLPLKIGEPLPLHLENVSVPSNIDNRGIPSNLDTKNIFPIIVNFTYGLPAGRQGFRLGQSRDAMGFRYVEAHLQNP</sequence>
<dbReference type="EMBL" id="LCIQ01000013">
    <property type="protein sequence ID" value="KKT61012.1"/>
    <property type="molecule type" value="Genomic_DNA"/>
</dbReference>
<evidence type="ECO:0000313" key="3">
    <source>
        <dbReference type="Proteomes" id="UP000034521"/>
    </source>
</evidence>
<keyword evidence="1" id="KW-0472">Membrane</keyword>
<dbReference type="AlphaFoldDB" id="A0A0G1KXF6"/>
<name>A0A0G1KXF6_9BACT</name>
<evidence type="ECO:0000313" key="2">
    <source>
        <dbReference type="EMBL" id="KKT61012.1"/>
    </source>
</evidence>
<keyword evidence="1" id="KW-1133">Transmembrane helix</keyword>
<protein>
    <submittedName>
        <fullName evidence="2">Uncharacterized protein</fullName>
    </submittedName>
</protein>
<organism evidence="2 3">
    <name type="scientific">Candidatus Gottesmanbacteria bacterium GW2011_GWA1_44_24b</name>
    <dbReference type="NCBI Taxonomy" id="1618437"/>
    <lineage>
        <taxon>Bacteria</taxon>
        <taxon>Candidatus Gottesmaniibacteriota</taxon>
    </lineage>
</organism>
<comment type="caution">
    <text evidence="2">The sequence shown here is derived from an EMBL/GenBank/DDBJ whole genome shotgun (WGS) entry which is preliminary data.</text>
</comment>
<accession>A0A0G1KXF6</accession>
<gene>
    <name evidence="2" type="ORF">UW52_C0013G0014</name>
</gene>
<proteinExistence type="predicted"/>
<reference evidence="2 3" key="1">
    <citation type="journal article" date="2015" name="Nature">
        <title>rRNA introns, odd ribosomes, and small enigmatic genomes across a large radiation of phyla.</title>
        <authorList>
            <person name="Brown C.T."/>
            <person name="Hug L.A."/>
            <person name="Thomas B.C."/>
            <person name="Sharon I."/>
            <person name="Castelle C.J."/>
            <person name="Singh A."/>
            <person name="Wilkins M.J."/>
            <person name="Williams K.H."/>
            <person name="Banfield J.F."/>
        </authorList>
    </citation>
    <scope>NUCLEOTIDE SEQUENCE [LARGE SCALE GENOMIC DNA]</scope>
</reference>
<feature type="transmembrane region" description="Helical" evidence="1">
    <location>
        <begin position="20"/>
        <end position="40"/>
    </location>
</feature>